<keyword evidence="1" id="KW-1133">Transmembrane helix</keyword>
<feature type="transmembrane region" description="Helical" evidence="1">
    <location>
        <begin position="135"/>
        <end position="158"/>
    </location>
</feature>
<protein>
    <submittedName>
        <fullName evidence="2">Oidioi.mRNA.OKI2018_I69.chr1.g1441.t1.cds</fullName>
    </submittedName>
</protein>
<keyword evidence="3" id="KW-1185">Reference proteome</keyword>
<dbReference type="EMBL" id="OU015566">
    <property type="protein sequence ID" value="CAG5104673.1"/>
    <property type="molecule type" value="Genomic_DNA"/>
</dbReference>
<evidence type="ECO:0000256" key="1">
    <source>
        <dbReference type="SAM" id="Phobius"/>
    </source>
</evidence>
<feature type="transmembrane region" description="Helical" evidence="1">
    <location>
        <begin position="219"/>
        <end position="245"/>
    </location>
</feature>
<dbReference type="Gene3D" id="1.20.1440.80">
    <property type="entry name" value="Gap junction channel protein cysteine-rich domain"/>
    <property type="match status" value="2"/>
</dbReference>
<evidence type="ECO:0000313" key="2">
    <source>
        <dbReference type="EMBL" id="CAG5104673.1"/>
    </source>
</evidence>
<dbReference type="Proteomes" id="UP001158576">
    <property type="component" value="Chromosome 1"/>
</dbReference>
<proteinExistence type="predicted"/>
<keyword evidence="1" id="KW-0472">Membrane</keyword>
<gene>
    <name evidence="2" type="ORF">OKIOD_LOCUS10206</name>
</gene>
<name>A0ABN7SMX6_OIKDI</name>
<accession>A0ABN7SMX6</accession>
<evidence type="ECO:0000313" key="3">
    <source>
        <dbReference type="Proteomes" id="UP001158576"/>
    </source>
</evidence>
<reference evidence="2 3" key="1">
    <citation type="submission" date="2021-04" db="EMBL/GenBank/DDBJ databases">
        <authorList>
            <person name="Bliznina A."/>
        </authorList>
    </citation>
    <scope>NUCLEOTIDE SEQUENCE [LARGE SCALE GENOMIC DNA]</scope>
</reference>
<sequence length="335" mass="38724">MNNIGRYGADHQYAFVGLFDVPATYYCPVKDVYVRQWCNKNKNILCFVNKPTEKKISLFYMTITCLLSIALTDAKRRKLEEKSTIFGSDHTIDESVSEASKLTNREVMKARKEKRKLRVMGKKVVEVVWSPQIRFAFLVHLLCRICIELFFFSFSMMIQMNMNNIGRYGAAHEYAFAGLFDVPATYYCPVKDVYVRQWCNKNENILCFVNKPTEKKVSLFYMTITCLLSIGLTVADFISACSHFCQRKIRSIKNQTLIGRHFAEERYRAPFNSARNSIGPLYGARNSIHSTNGTLNVNNYNPDLSTIDDNDVNEKMEKLSALGVSFNRERRHSFR</sequence>
<dbReference type="InterPro" id="IPR038359">
    <property type="entry name" value="Connexin_N_sf"/>
</dbReference>
<keyword evidence="1" id="KW-0812">Transmembrane</keyword>
<organism evidence="2 3">
    <name type="scientific">Oikopleura dioica</name>
    <name type="common">Tunicate</name>
    <dbReference type="NCBI Taxonomy" id="34765"/>
    <lineage>
        <taxon>Eukaryota</taxon>
        <taxon>Metazoa</taxon>
        <taxon>Chordata</taxon>
        <taxon>Tunicata</taxon>
        <taxon>Appendicularia</taxon>
        <taxon>Copelata</taxon>
        <taxon>Oikopleuridae</taxon>
        <taxon>Oikopleura</taxon>
    </lineage>
</organism>